<evidence type="ECO:0000313" key="5">
    <source>
        <dbReference type="Proteomes" id="UP000682739"/>
    </source>
</evidence>
<evidence type="ECO:0000259" key="3">
    <source>
        <dbReference type="Pfam" id="PF13505"/>
    </source>
</evidence>
<accession>A0A975DBD0</accession>
<organism evidence="4 5">
    <name type="scientific">Psychrosphaera ytuae</name>
    <dbReference type="NCBI Taxonomy" id="2820710"/>
    <lineage>
        <taxon>Bacteria</taxon>
        <taxon>Pseudomonadati</taxon>
        <taxon>Pseudomonadota</taxon>
        <taxon>Gammaproteobacteria</taxon>
        <taxon>Alteromonadales</taxon>
        <taxon>Pseudoalteromonadaceae</taxon>
        <taxon>Psychrosphaera</taxon>
    </lineage>
</organism>
<dbReference type="AlphaFoldDB" id="A0A975DBD0"/>
<dbReference type="Proteomes" id="UP000682739">
    <property type="component" value="Chromosome"/>
</dbReference>
<evidence type="ECO:0000256" key="2">
    <source>
        <dbReference type="SAM" id="SignalP"/>
    </source>
</evidence>
<feature type="domain" description="Outer membrane protein beta-barrel" evidence="3">
    <location>
        <begin position="11"/>
        <end position="231"/>
    </location>
</feature>
<dbReference type="Pfam" id="PF13505">
    <property type="entry name" value="OMP_b-brl"/>
    <property type="match status" value="1"/>
</dbReference>
<evidence type="ECO:0000313" key="4">
    <source>
        <dbReference type="EMBL" id="QTH63639.1"/>
    </source>
</evidence>
<name>A0A975DBD0_9GAMM</name>
<dbReference type="SUPFAM" id="SSF56935">
    <property type="entry name" value="Porins"/>
    <property type="match status" value="1"/>
</dbReference>
<dbReference type="Gene3D" id="2.40.160.20">
    <property type="match status" value="1"/>
</dbReference>
<keyword evidence="5" id="KW-1185">Reference proteome</keyword>
<dbReference type="RefSeq" id="WP_208831694.1">
    <property type="nucleotide sequence ID" value="NZ_CP072110.1"/>
</dbReference>
<dbReference type="InterPro" id="IPR027385">
    <property type="entry name" value="Beta-barrel_OMP"/>
</dbReference>
<sequence>MKKSALASMIALGLLAVTSTQSFAKSSEGINWNYVSASYASYSYDDEEDGLALNLSPAGYFLDGSFAVHDNVFVMAEYQSVTDSLSFPGFGSAFTIDVEEQQFRLGAGMNVPVSASSDLFGAVGYTNISYDVSSEFSSMEDDLDGLFLRGGLRGKFSPSLEVYGYFTYSTYDVDELEESVEDDVEAGEQVDDNETTVTVGARYFLTDQLSLNASYTALDEGNGYTLGMSYYF</sequence>
<feature type="signal peptide" evidence="2">
    <location>
        <begin position="1"/>
        <end position="24"/>
    </location>
</feature>
<evidence type="ECO:0000256" key="1">
    <source>
        <dbReference type="ARBA" id="ARBA00022729"/>
    </source>
</evidence>
<dbReference type="EMBL" id="CP072110">
    <property type="protein sequence ID" value="QTH63639.1"/>
    <property type="molecule type" value="Genomic_DNA"/>
</dbReference>
<proteinExistence type="predicted"/>
<keyword evidence="1 2" id="KW-0732">Signal</keyword>
<reference evidence="4" key="1">
    <citation type="submission" date="2021-03" db="EMBL/GenBank/DDBJ databases">
        <title>Description of Psychrosphaera ytuae sp. nov. isolated from deep sea sediment of South China Sea.</title>
        <authorList>
            <person name="Zhang J."/>
            <person name="Xu X.-D."/>
        </authorList>
    </citation>
    <scope>NUCLEOTIDE SEQUENCE</scope>
    <source>
        <strain evidence="4">MTZ26</strain>
    </source>
</reference>
<feature type="chain" id="PRO_5037662988" evidence="2">
    <location>
        <begin position="25"/>
        <end position="232"/>
    </location>
</feature>
<protein>
    <submittedName>
        <fullName evidence="4">Outer membrane beta-barrel protein</fullName>
    </submittedName>
</protein>
<gene>
    <name evidence="4" type="ORF">J1N51_13070</name>
</gene>
<dbReference type="KEGG" id="psym:J1N51_13070"/>